<evidence type="ECO:0000256" key="5">
    <source>
        <dbReference type="ARBA" id="ARBA00022989"/>
    </source>
</evidence>
<evidence type="ECO:0000313" key="12">
    <source>
        <dbReference type="EMBL" id="MFC6868630.1"/>
    </source>
</evidence>
<evidence type="ECO:0000256" key="6">
    <source>
        <dbReference type="ARBA" id="ARBA00023136"/>
    </source>
</evidence>
<reference evidence="13" key="1">
    <citation type="journal article" date="2019" name="Int. J. Syst. Evol. Microbiol.">
        <title>The Global Catalogue of Microorganisms (GCM) 10K type strain sequencing project: providing services to taxonomists for standard genome sequencing and annotation.</title>
        <authorList>
            <consortium name="The Broad Institute Genomics Platform"/>
            <consortium name="The Broad Institute Genome Sequencing Center for Infectious Disease"/>
            <person name="Wu L."/>
            <person name="Ma J."/>
        </authorList>
    </citation>
    <scope>NUCLEOTIDE SEQUENCE [LARGE SCALE GENOMIC DNA]</scope>
    <source>
        <strain evidence="13">KCTC 32255</strain>
    </source>
</reference>
<dbReference type="EMBL" id="JBHSXX010000001">
    <property type="protein sequence ID" value="MFC6868630.1"/>
    <property type="molecule type" value="Genomic_DNA"/>
</dbReference>
<evidence type="ECO:0000256" key="4">
    <source>
        <dbReference type="ARBA" id="ARBA00022737"/>
    </source>
</evidence>
<feature type="transmembrane region" description="Helical" evidence="9">
    <location>
        <begin position="6"/>
        <end position="28"/>
    </location>
</feature>
<keyword evidence="4" id="KW-0677">Repeat</keyword>
<evidence type="ECO:0000259" key="10">
    <source>
        <dbReference type="PROSITE" id="PS51371"/>
    </source>
</evidence>
<dbReference type="InterPro" id="IPR046342">
    <property type="entry name" value="CBS_dom_sf"/>
</dbReference>
<dbReference type="CDD" id="cd04590">
    <property type="entry name" value="CBS_pair_CorC_HlyC_assoc"/>
    <property type="match status" value="1"/>
</dbReference>
<dbReference type="InterPro" id="IPR002550">
    <property type="entry name" value="CNNM"/>
</dbReference>
<keyword evidence="5 8" id="KW-1133">Transmembrane helix</keyword>
<dbReference type="PANTHER" id="PTHR43099">
    <property type="entry name" value="UPF0053 PROTEIN YRKA"/>
    <property type="match status" value="1"/>
</dbReference>
<sequence>MSDTVAILLIVLLLAANAFFVGAEFALISSRRDRLEALLEQGMQRAQIVINASKNVSLMLAGAQLGITICSLLLLTVGEPAIAHQLELAVGAFGLDLPDYVVHAIAFTVALGVMTLLHVLVGEMVPKNLAIAEPERLALWLVPVHVGWVKLARPFIGLLNFLANSLLRLVRITPKDELETAYTSQELAELLSESRREGLLERSEHRRLAQTLSSAGKSVADVLVPYSDLTTLPRGATVGDVERAVSSTGFSRFPIRTPSGDLTGYIHVKDILDLANAAPDTEVPARKLRRLTTLRADARLDQALSTMRSENSHLATVVGADSTTLGVVALEDMLEEYVGTVRDGTHVTIGRRPHPRTV</sequence>
<dbReference type="PROSITE" id="PS51846">
    <property type="entry name" value="CNNM"/>
    <property type="match status" value="1"/>
</dbReference>
<dbReference type="PANTHER" id="PTHR43099:SF5">
    <property type="entry name" value="HLYC_CORC FAMILY TRANSPORTER"/>
    <property type="match status" value="1"/>
</dbReference>
<feature type="transmembrane region" description="Helical" evidence="9">
    <location>
        <begin position="100"/>
        <end position="121"/>
    </location>
</feature>
<protein>
    <submittedName>
        <fullName evidence="12">Hemolysin family protein</fullName>
    </submittedName>
</protein>
<evidence type="ECO:0000313" key="13">
    <source>
        <dbReference type="Proteomes" id="UP001596337"/>
    </source>
</evidence>
<evidence type="ECO:0000256" key="7">
    <source>
        <dbReference type="PROSITE-ProRule" id="PRU00703"/>
    </source>
</evidence>
<dbReference type="PROSITE" id="PS51371">
    <property type="entry name" value="CBS"/>
    <property type="match status" value="1"/>
</dbReference>
<evidence type="ECO:0000256" key="2">
    <source>
        <dbReference type="ARBA" id="ARBA00022475"/>
    </source>
</evidence>
<feature type="transmembrane region" description="Helical" evidence="9">
    <location>
        <begin position="56"/>
        <end position="77"/>
    </location>
</feature>
<dbReference type="Pfam" id="PF01595">
    <property type="entry name" value="CNNM"/>
    <property type="match status" value="1"/>
</dbReference>
<dbReference type="Gene3D" id="3.10.580.10">
    <property type="entry name" value="CBS-domain"/>
    <property type="match status" value="1"/>
</dbReference>
<evidence type="ECO:0000256" key="3">
    <source>
        <dbReference type="ARBA" id="ARBA00022692"/>
    </source>
</evidence>
<dbReference type="InterPro" id="IPR051676">
    <property type="entry name" value="UPF0053_domain"/>
</dbReference>
<dbReference type="SUPFAM" id="SSF54631">
    <property type="entry name" value="CBS-domain pair"/>
    <property type="match status" value="1"/>
</dbReference>
<dbReference type="RefSeq" id="WP_345390514.1">
    <property type="nucleotide sequence ID" value="NZ_BAABLA010000005.1"/>
</dbReference>
<comment type="caution">
    <text evidence="12">The sequence shown here is derived from an EMBL/GenBank/DDBJ whole genome shotgun (WGS) entry which is preliminary data.</text>
</comment>
<keyword evidence="6 8" id="KW-0472">Membrane</keyword>
<keyword evidence="7" id="KW-0129">CBS domain</keyword>
<keyword evidence="2" id="KW-1003">Cell membrane</keyword>
<dbReference type="InterPro" id="IPR000644">
    <property type="entry name" value="CBS_dom"/>
</dbReference>
<proteinExistence type="predicted"/>
<evidence type="ECO:0000259" key="11">
    <source>
        <dbReference type="PROSITE" id="PS51846"/>
    </source>
</evidence>
<keyword evidence="13" id="KW-1185">Reference proteome</keyword>
<feature type="domain" description="CBS" evidence="10">
    <location>
        <begin position="223"/>
        <end position="282"/>
    </location>
</feature>
<dbReference type="InterPro" id="IPR044751">
    <property type="entry name" value="Ion_transp-like_CBS"/>
</dbReference>
<evidence type="ECO:0000256" key="8">
    <source>
        <dbReference type="PROSITE-ProRule" id="PRU01193"/>
    </source>
</evidence>
<evidence type="ECO:0000256" key="1">
    <source>
        <dbReference type="ARBA" id="ARBA00004651"/>
    </source>
</evidence>
<feature type="domain" description="CNNM transmembrane" evidence="11">
    <location>
        <begin position="1"/>
        <end position="204"/>
    </location>
</feature>
<accession>A0ABW2BZX9</accession>
<gene>
    <name evidence="12" type="ORF">ACFQGD_15935</name>
</gene>
<dbReference type="Pfam" id="PF00571">
    <property type="entry name" value="CBS"/>
    <property type="match status" value="2"/>
</dbReference>
<keyword evidence="3 8" id="KW-0812">Transmembrane</keyword>
<evidence type="ECO:0000256" key="9">
    <source>
        <dbReference type="SAM" id="Phobius"/>
    </source>
</evidence>
<organism evidence="12 13">
    <name type="scientific">Haloechinothrix salitolerans</name>
    <dbReference type="NCBI Taxonomy" id="926830"/>
    <lineage>
        <taxon>Bacteria</taxon>
        <taxon>Bacillati</taxon>
        <taxon>Actinomycetota</taxon>
        <taxon>Actinomycetes</taxon>
        <taxon>Pseudonocardiales</taxon>
        <taxon>Pseudonocardiaceae</taxon>
        <taxon>Haloechinothrix</taxon>
    </lineage>
</organism>
<comment type="subcellular location">
    <subcellularLocation>
        <location evidence="1">Cell membrane</location>
        <topology evidence="1">Multi-pass membrane protein</topology>
    </subcellularLocation>
</comment>
<dbReference type="Proteomes" id="UP001596337">
    <property type="component" value="Unassembled WGS sequence"/>
</dbReference>
<name>A0ABW2BZX9_9PSEU</name>